<reference evidence="3 4" key="1">
    <citation type="journal article" date="2009" name="Appl. Environ. Microbiol.">
        <title>Community genomic and proteomic analyses of chemoautotrophic iron-oxidizing "Leptospirillum rubarum" (Group II) and "Leptospirillum ferrodiazotrophum" (Group III) bacteria in acid mine drainage biofilms.</title>
        <authorList>
            <person name="Goltsman D.S."/>
            <person name="Denef V.J."/>
            <person name="Singer S.W."/>
            <person name="VerBerkmoes N.C."/>
            <person name="Lefsrud M."/>
            <person name="Mueller R.S."/>
            <person name="Dick G.J."/>
            <person name="Sun C.L."/>
            <person name="Wheeler K.E."/>
            <person name="Zemla A."/>
            <person name="Baker B.J."/>
            <person name="Hauser L."/>
            <person name="Land M."/>
            <person name="Shah M.B."/>
            <person name="Thelen M.P."/>
            <person name="Hettich R.L."/>
            <person name="Banfield J.F."/>
        </authorList>
    </citation>
    <scope>NUCLEOTIDE SEQUENCE [LARGE SCALE GENOMIC DNA]</scope>
</reference>
<feature type="binding site" evidence="2">
    <location>
        <begin position="79"/>
        <end position="82"/>
    </location>
    <ligand>
        <name>substrate</name>
    </ligand>
</feature>
<gene>
    <name evidence="3" type="ORF">UBAL3_94320014</name>
</gene>
<feature type="active site" description="Proton donor/acceptor" evidence="1">
    <location>
        <position position="79"/>
    </location>
</feature>
<proteinExistence type="predicted"/>
<sequence length="191" mass="20775">MPIVLVRHGATLWSESGRHTGRTDLPLTELGIEQAQALAPLLKGFSPGPVLSSPLLRARKTAELAGFGDRITLDPDLLEWNYGDYEGLTTAEIRKNRPGWDLFTDGAPGGESPAQAFDRANRIAERLRRAPSDALVFAHGHILRLLVAAWLGLPPERARHFALKTATLTLLGSEHEWPALLAMNSLSGPAH</sequence>
<organism evidence="3 4">
    <name type="scientific">Leptospirillum ferrodiazotrophum</name>
    <dbReference type="NCBI Taxonomy" id="412449"/>
    <lineage>
        <taxon>Bacteria</taxon>
        <taxon>Pseudomonadati</taxon>
        <taxon>Nitrospirota</taxon>
        <taxon>Nitrospiria</taxon>
        <taxon>Nitrospirales</taxon>
        <taxon>Nitrospiraceae</taxon>
        <taxon>Leptospirillum</taxon>
    </lineage>
</organism>
<keyword evidence="4" id="KW-1185">Reference proteome</keyword>
<dbReference type="Gene3D" id="3.40.50.1240">
    <property type="entry name" value="Phosphoglycerate mutase-like"/>
    <property type="match status" value="1"/>
</dbReference>
<accession>C6HYX3</accession>
<dbReference type="SUPFAM" id="SSF53254">
    <property type="entry name" value="Phosphoglycerate mutase-like"/>
    <property type="match status" value="1"/>
</dbReference>
<dbReference type="GO" id="GO:0101006">
    <property type="term" value="F:protein histidine phosphatase activity"/>
    <property type="evidence" value="ECO:0007669"/>
    <property type="project" value="TreeGrafter"/>
</dbReference>
<feature type="active site" description="Tele-phosphohistidine intermediate" evidence="1">
    <location>
        <position position="8"/>
    </location>
</feature>
<dbReference type="EMBL" id="GG693879">
    <property type="protein sequence ID" value="EES52159.1"/>
    <property type="molecule type" value="Genomic_DNA"/>
</dbReference>
<name>C6HYX3_9BACT</name>
<dbReference type="GO" id="GO:0070297">
    <property type="term" value="P:regulation of phosphorelay signal transduction system"/>
    <property type="evidence" value="ECO:0007669"/>
    <property type="project" value="TreeGrafter"/>
</dbReference>
<dbReference type="SMART" id="SM00855">
    <property type="entry name" value="PGAM"/>
    <property type="match status" value="1"/>
</dbReference>
<evidence type="ECO:0000256" key="2">
    <source>
        <dbReference type="PIRSR" id="PIRSR613078-2"/>
    </source>
</evidence>
<evidence type="ECO:0000256" key="1">
    <source>
        <dbReference type="PIRSR" id="PIRSR613078-1"/>
    </source>
</evidence>
<dbReference type="CDD" id="cd07067">
    <property type="entry name" value="HP_PGM_like"/>
    <property type="match status" value="1"/>
</dbReference>
<dbReference type="PIRSF" id="PIRSF000709">
    <property type="entry name" value="6PFK_2-Ptase"/>
    <property type="match status" value="1"/>
</dbReference>
<dbReference type="PANTHER" id="PTHR48100:SF15">
    <property type="entry name" value="SEDOHEPTULOSE 1,7-BISPHOSPHATASE"/>
    <property type="match status" value="1"/>
</dbReference>
<dbReference type="Pfam" id="PF00300">
    <property type="entry name" value="His_Phos_1"/>
    <property type="match status" value="1"/>
</dbReference>
<protein>
    <submittedName>
        <fullName evidence="3">Phosphoglycerate mutase</fullName>
    </submittedName>
</protein>
<dbReference type="Proteomes" id="UP000009374">
    <property type="component" value="Unassembled WGS sequence"/>
</dbReference>
<dbReference type="InterPro" id="IPR013078">
    <property type="entry name" value="His_Pase_superF_clade-1"/>
</dbReference>
<feature type="binding site" evidence="2">
    <location>
        <begin position="20"/>
        <end position="21"/>
    </location>
    <ligand>
        <name>substrate</name>
    </ligand>
</feature>
<dbReference type="InterPro" id="IPR029033">
    <property type="entry name" value="His_PPase_superfam"/>
</dbReference>
<dbReference type="InterPro" id="IPR050275">
    <property type="entry name" value="PGM_Phosphatase"/>
</dbReference>
<dbReference type="PANTHER" id="PTHR48100">
    <property type="entry name" value="BROAD-SPECIFICITY PHOSPHATASE YOR283W-RELATED"/>
    <property type="match status" value="1"/>
</dbReference>
<evidence type="ECO:0000313" key="4">
    <source>
        <dbReference type="Proteomes" id="UP000009374"/>
    </source>
</evidence>
<evidence type="ECO:0000313" key="3">
    <source>
        <dbReference type="EMBL" id="EES52159.1"/>
    </source>
</evidence>
<dbReference type="AlphaFoldDB" id="C6HYX3"/>
<feature type="binding site" evidence="2">
    <location>
        <position position="57"/>
    </location>
    <ligand>
        <name>substrate</name>
    </ligand>
</feature>